<dbReference type="InterPro" id="IPR025282">
    <property type="entry name" value="DUF4214"/>
</dbReference>
<sequence>MDLQYRLIHFIQAIWRQDGQQFIAELFRQLLNREPGAIEYQHYMRLLTSRQTKLSIIEQVMCSEEAEQNYLRPPTSFIPTEATTAASLIRRFYAAEPFFFVHSLYDELLCRNPDSLGLQGHLKGLMAKHSKKLMLRQFLNSTEFQHLLAHPQLPLKSEPNPYSILTASPRTVQHIGIFLAYPHPLAMDGEGIGRFLYRLTRGMLSNFPHVHIHIAATGYNHADAEQSFSPLKPMFPGRIHIHHSNNVEHFNTNVPAEIWIVPIISLDLAMFLKKPYILCLHDLVHHQFKDLYFSTYPEFCHRVDRNGYYILHKAAAVVSNSNYVRTHHAIGIAGLPAHKTHVIRLAPPSDEYQTFSFMDQQYFRAKYQLHHEYIVFPTVLRLHKNFERLLAAFIQFRLTIDGYHSRLRLVFTDQLSSSPKEADVMRMLHHVQDPEIVNSLMFIGRIPTSDLPSLYKYAVGTIVPTLFEGSCPFPILESLTVGTPVAAANLEVTNEIIPDMSAFLAFNPYSVDEIEASLRALWAFRHTLVPRQQEVTRGAMQRGWSDVANEYYALLQHVISNPV</sequence>
<organism evidence="4 5">
    <name type="scientific">Paenibacillus alvei</name>
    <name type="common">Bacillus alvei</name>
    <dbReference type="NCBI Taxonomy" id="44250"/>
    <lineage>
        <taxon>Bacteria</taxon>
        <taxon>Bacillati</taxon>
        <taxon>Bacillota</taxon>
        <taxon>Bacilli</taxon>
        <taxon>Bacillales</taxon>
        <taxon>Paenibacillaceae</taxon>
        <taxon>Paenibacillus</taxon>
    </lineage>
</organism>
<reference evidence="5" key="1">
    <citation type="submission" date="2018-08" db="EMBL/GenBank/DDBJ databases">
        <authorList>
            <person name="Chevrot R."/>
        </authorList>
    </citation>
    <scope>NUCLEOTIDE SEQUENCE [LARGE SCALE GENOMIC DNA]</scope>
</reference>
<dbReference type="RefSeq" id="WP_138187445.1">
    <property type="nucleotide sequence ID" value="NZ_LS992241.1"/>
</dbReference>
<feature type="domain" description="DUF4214" evidence="3">
    <location>
        <begin position="100"/>
        <end position="147"/>
    </location>
</feature>
<dbReference type="GO" id="GO:0016757">
    <property type="term" value="F:glycosyltransferase activity"/>
    <property type="evidence" value="ECO:0007669"/>
    <property type="project" value="InterPro"/>
</dbReference>
<dbReference type="Gene3D" id="1.10.3130.20">
    <property type="entry name" value="Phycobilisome linker domain"/>
    <property type="match status" value="1"/>
</dbReference>
<dbReference type="Gene3D" id="3.40.50.2000">
    <property type="entry name" value="Glycogen Phosphorylase B"/>
    <property type="match status" value="1"/>
</dbReference>
<dbReference type="InterPro" id="IPR001296">
    <property type="entry name" value="Glyco_trans_1"/>
</dbReference>
<evidence type="ECO:0000313" key="4">
    <source>
        <dbReference type="EMBL" id="SYX85620.1"/>
    </source>
</evidence>
<name>A0A383RFB1_PAEAL</name>
<dbReference type="AlphaFoldDB" id="A0A383RFB1"/>
<evidence type="ECO:0000259" key="3">
    <source>
        <dbReference type="Pfam" id="PF13946"/>
    </source>
</evidence>
<proteinExistence type="predicted"/>
<gene>
    <name evidence="4" type="ORF">PBLR_14042</name>
</gene>
<dbReference type="Pfam" id="PF13946">
    <property type="entry name" value="DUF4214"/>
    <property type="match status" value="2"/>
</dbReference>
<dbReference type="PANTHER" id="PTHR46401">
    <property type="entry name" value="GLYCOSYLTRANSFERASE WBBK-RELATED"/>
    <property type="match status" value="1"/>
</dbReference>
<keyword evidence="1 4" id="KW-0808">Transferase</keyword>
<evidence type="ECO:0000256" key="1">
    <source>
        <dbReference type="ARBA" id="ARBA00022679"/>
    </source>
</evidence>
<dbReference type="EMBL" id="LS992241">
    <property type="protein sequence ID" value="SYX85620.1"/>
    <property type="molecule type" value="Genomic_DNA"/>
</dbReference>
<evidence type="ECO:0000259" key="2">
    <source>
        <dbReference type="Pfam" id="PF00534"/>
    </source>
</evidence>
<feature type="domain" description="DUF4214" evidence="3">
    <location>
        <begin position="20"/>
        <end position="69"/>
    </location>
</feature>
<evidence type="ECO:0000313" key="5">
    <source>
        <dbReference type="Proteomes" id="UP000304148"/>
    </source>
</evidence>
<protein>
    <submittedName>
        <fullName evidence="4">Glycosyl transferase</fullName>
    </submittedName>
</protein>
<dbReference type="SUPFAM" id="SSF53756">
    <property type="entry name" value="UDP-Glycosyltransferase/glycogen phosphorylase"/>
    <property type="match status" value="1"/>
</dbReference>
<accession>A0A383RFB1</accession>
<feature type="domain" description="Glycosyl transferase family 1" evidence="2">
    <location>
        <begin position="371"/>
        <end position="521"/>
    </location>
</feature>
<dbReference type="Pfam" id="PF00534">
    <property type="entry name" value="Glycos_transf_1"/>
    <property type="match status" value="1"/>
</dbReference>
<dbReference type="Proteomes" id="UP000304148">
    <property type="component" value="Chromosome"/>
</dbReference>
<dbReference type="PANTHER" id="PTHR46401:SF2">
    <property type="entry name" value="GLYCOSYLTRANSFERASE WBBK-RELATED"/>
    <property type="match status" value="1"/>
</dbReference>
<dbReference type="InterPro" id="IPR038255">
    <property type="entry name" value="PBS_linker_sf"/>
</dbReference>
<dbReference type="GO" id="GO:0009103">
    <property type="term" value="P:lipopolysaccharide biosynthetic process"/>
    <property type="evidence" value="ECO:0007669"/>
    <property type="project" value="TreeGrafter"/>
</dbReference>